<feature type="transmembrane region" description="Helical" evidence="1">
    <location>
        <begin position="12"/>
        <end position="29"/>
    </location>
</feature>
<keyword evidence="1" id="KW-1133">Transmembrane helix</keyword>
<keyword evidence="1" id="KW-0472">Membrane</keyword>
<protein>
    <recommendedName>
        <fullName evidence="4">ABC-type transport system involved in multi-copper enzyme maturation, permease component</fullName>
    </recommendedName>
</protein>
<dbReference type="RefSeq" id="WP_042692967.1">
    <property type="nucleotide sequence ID" value="NZ_CP007264.1"/>
</dbReference>
<sequence length="249" mass="27531">MRALISWELNRPLVVMTFFAGLVMGFISVHSDYLSPYSTVHVISATASVELSSFSLSGNAFWHVLKSLPRAGFSVYSFLVILLGTLIFRHDRDTGYALTLYTLPYKKSKIFLAKLVSLLFLIVMMLYFPLFLSVFLSSATVAGHIPFILDEAFFKTLLLITLALVYVATLTAFLSMVLRGMFPTLIGSYLIVHISTSIGGGKLPPFSLFIRATEINPSLLDSSVVLHGIFLPLLLIILGVIASERRDVL</sequence>
<feature type="transmembrane region" description="Helical" evidence="1">
    <location>
        <begin position="224"/>
        <end position="243"/>
    </location>
</feature>
<accession>W8NXB0</accession>
<organism evidence="2 3">
    <name type="scientific">Thermococcus nautili</name>
    <dbReference type="NCBI Taxonomy" id="195522"/>
    <lineage>
        <taxon>Archaea</taxon>
        <taxon>Methanobacteriati</taxon>
        <taxon>Methanobacteriota</taxon>
        <taxon>Thermococci</taxon>
        <taxon>Thermococcales</taxon>
        <taxon>Thermococcaceae</taxon>
        <taxon>Thermococcus</taxon>
    </lineage>
</organism>
<gene>
    <name evidence="2" type="ORF">BD01_2239</name>
</gene>
<evidence type="ECO:0000256" key="1">
    <source>
        <dbReference type="SAM" id="Phobius"/>
    </source>
</evidence>
<feature type="transmembrane region" description="Helical" evidence="1">
    <location>
        <begin position="71"/>
        <end position="89"/>
    </location>
</feature>
<evidence type="ECO:0000313" key="3">
    <source>
        <dbReference type="Proteomes" id="UP000019434"/>
    </source>
</evidence>
<dbReference type="eggNOG" id="arCOG04023">
    <property type="taxonomic scope" value="Archaea"/>
</dbReference>
<dbReference type="STRING" id="195522.BD01_2239"/>
<dbReference type="OrthoDB" id="101013at2157"/>
<dbReference type="HOGENOM" id="CLU_093725_0_0_2"/>
<name>W8NXB0_9EURY</name>
<dbReference type="Proteomes" id="UP000019434">
    <property type="component" value="Chromosome"/>
</dbReference>
<proteinExistence type="predicted"/>
<evidence type="ECO:0008006" key="4">
    <source>
        <dbReference type="Google" id="ProtNLM"/>
    </source>
</evidence>
<dbReference type="KEGG" id="tnu:BD01_2239"/>
<reference evidence="2 3" key="1">
    <citation type="submission" date="2014-02" db="EMBL/GenBank/DDBJ databases">
        <title>Genome Sequence of an Hyperthermophilic Archaeon, Thermococcus nautili 30-1, producing viral vesicles.</title>
        <authorList>
            <person name="Oberto J."/>
            <person name="Gaudin M."/>
            <person name="Cossu M."/>
            <person name="Gorlas A."/>
            <person name="Slesarev A."/>
            <person name="Marguet E."/>
            <person name="Forterre P."/>
        </authorList>
    </citation>
    <scope>NUCLEOTIDE SEQUENCE [LARGE SCALE GENOMIC DNA]</scope>
    <source>
        <strain evidence="2 3">30-1</strain>
    </source>
</reference>
<dbReference type="GeneID" id="24959104"/>
<keyword evidence="1" id="KW-0812">Transmembrane</keyword>
<feature type="transmembrane region" description="Helical" evidence="1">
    <location>
        <begin position="186"/>
        <end position="204"/>
    </location>
</feature>
<feature type="transmembrane region" description="Helical" evidence="1">
    <location>
        <begin position="110"/>
        <end position="132"/>
    </location>
</feature>
<dbReference type="EMBL" id="CP007264">
    <property type="protein sequence ID" value="AHL23827.1"/>
    <property type="molecule type" value="Genomic_DNA"/>
</dbReference>
<dbReference type="AlphaFoldDB" id="W8NXB0"/>
<keyword evidence="3" id="KW-1185">Reference proteome</keyword>
<feature type="transmembrane region" description="Helical" evidence="1">
    <location>
        <begin position="152"/>
        <end position="174"/>
    </location>
</feature>
<evidence type="ECO:0000313" key="2">
    <source>
        <dbReference type="EMBL" id="AHL23827.1"/>
    </source>
</evidence>